<keyword evidence="4 6" id="KW-1133">Transmembrane helix</keyword>
<dbReference type="PANTHER" id="PTHR32322:SF2">
    <property type="entry name" value="EAMA DOMAIN-CONTAINING PROTEIN"/>
    <property type="match status" value="1"/>
</dbReference>
<feature type="transmembrane region" description="Helical" evidence="6">
    <location>
        <begin position="196"/>
        <end position="216"/>
    </location>
</feature>
<comment type="subcellular location">
    <subcellularLocation>
        <location evidence="1">Membrane</location>
        <topology evidence="1">Multi-pass membrane protein</topology>
    </subcellularLocation>
</comment>
<sequence>MENFAFSVTRRGFPALSRPVGARRGRKAAAHPSPFSRPVKKRNISVPSKAYIALIIATLCWGGNTVAGKLAVGHISPMAFTFLRWVFAVAIIFAISVPQLIRDWPVVKKRLPYFLVLGSVGYTAFNVFLYTALQHTSAINAAVIQAGIPMVIFVLNFILFRTRVLFGQIAGFCLTISGVALLASHGDPVSLLQLEMNVGDAVMLLAVLVYAIYTVILRWKPAVDWRTLMAIPAFFALLTSVPLVFWEMSRNSVVWPDQKGWVLVVYAAIFASLIAQILYIKGVEQIGANRAGLFINLVPVFGTLLSVVVLSETLHTYQIMALVMALAGIAVAERKKSPAS</sequence>
<feature type="transmembrane region" description="Helical" evidence="6">
    <location>
        <begin position="82"/>
        <end position="101"/>
    </location>
</feature>
<dbReference type="Proteomes" id="UP000528185">
    <property type="component" value="Unassembled WGS sequence"/>
</dbReference>
<feature type="transmembrane region" description="Helical" evidence="6">
    <location>
        <begin position="228"/>
        <end position="248"/>
    </location>
</feature>
<dbReference type="InterPro" id="IPR037185">
    <property type="entry name" value="EmrE-like"/>
</dbReference>
<dbReference type="GO" id="GO:0016020">
    <property type="term" value="C:membrane"/>
    <property type="evidence" value="ECO:0007669"/>
    <property type="project" value="UniProtKB-SubCell"/>
</dbReference>
<feature type="transmembrane region" description="Helical" evidence="6">
    <location>
        <begin position="291"/>
        <end position="310"/>
    </location>
</feature>
<reference evidence="8 9" key="1">
    <citation type="submission" date="2020-06" db="EMBL/GenBank/DDBJ databases">
        <authorList>
            <person name="De Coninck B."/>
            <person name="Ibrahim H."/>
        </authorList>
    </citation>
    <scope>NUCLEOTIDE SEQUENCE [LARGE SCALE GENOMIC DNA]</scope>
    <source>
        <strain evidence="8">Ag_rhizogenes_K599</strain>
    </source>
</reference>
<keyword evidence="3 6" id="KW-0812">Transmembrane</keyword>
<dbReference type="InterPro" id="IPR000620">
    <property type="entry name" value="EamA_dom"/>
</dbReference>
<dbReference type="AlphaFoldDB" id="A0AAN2DDC9"/>
<keyword evidence="5 6" id="KW-0472">Membrane</keyword>
<feature type="transmembrane region" description="Helical" evidence="6">
    <location>
        <begin position="260"/>
        <end position="279"/>
    </location>
</feature>
<evidence type="ECO:0000256" key="4">
    <source>
        <dbReference type="ARBA" id="ARBA00022989"/>
    </source>
</evidence>
<comment type="caution">
    <text evidence="8">The sequence shown here is derived from an EMBL/GenBank/DDBJ whole genome shotgun (WGS) entry which is preliminary data.</text>
</comment>
<feature type="transmembrane region" description="Helical" evidence="6">
    <location>
        <begin position="139"/>
        <end position="158"/>
    </location>
</feature>
<gene>
    <name evidence="8" type="ORF">AGRHK599_LOCUS2176</name>
</gene>
<organism evidence="8 9">
    <name type="scientific">Rhizobium rhizogenes</name>
    <name type="common">Agrobacterium rhizogenes</name>
    <dbReference type="NCBI Taxonomy" id="359"/>
    <lineage>
        <taxon>Bacteria</taxon>
        <taxon>Pseudomonadati</taxon>
        <taxon>Pseudomonadota</taxon>
        <taxon>Alphaproteobacteria</taxon>
        <taxon>Hyphomicrobiales</taxon>
        <taxon>Rhizobiaceae</taxon>
        <taxon>Rhizobium/Agrobacterium group</taxon>
        <taxon>Rhizobium</taxon>
    </lineage>
</organism>
<evidence type="ECO:0000256" key="6">
    <source>
        <dbReference type="SAM" id="Phobius"/>
    </source>
</evidence>
<feature type="transmembrane region" description="Helical" evidence="6">
    <location>
        <begin position="113"/>
        <end position="133"/>
    </location>
</feature>
<evidence type="ECO:0000313" key="8">
    <source>
        <dbReference type="EMBL" id="CAD0213003.1"/>
    </source>
</evidence>
<dbReference type="Pfam" id="PF00892">
    <property type="entry name" value="EamA"/>
    <property type="match status" value="2"/>
</dbReference>
<feature type="transmembrane region" description="Helical" evidence="6">
    <location>
        <begin position="165"/>
        <end position="184"/>
    </location>
</feature>
<comment type="similarity">
    <text evidence="2">Belongs to the EamA transporter family.</text>
</comment>
<evidence type="ECO:0000256" key="1">
    <source>
        <dbReference type="ARBA" id="ARBA00004141"/>
    </source>
</evidence>
<accession>A0AAN2DDC9</accession>
<feature type="transmembrane region" description="Helical" evidence="6">
    <location>
        <begin position="316"/>
        <end position="332"/>
    </location>
</feature>
<evidence type="ECO:0000313" key="9">
    <source>
        <dbReference type="Proteomes" id="UP000528185"/>
    </source>
</evidence>
<dbReference type="PANTHER" id="PTHR32322">
    <property type="entry name" value="INNER MEMBRANE TRANSPORTER"/>
    <property type="match status" value="1"/>
</dbReference>
<feature type="transmembrane region" description="Helical" evidence="6">
    <location>
        <begin position="50"/>
        <end position="70"/>
    </location>
</feature>
<feature type="domain" description="EamA" evidence="7">
    <location>
        <begin position="49"/>
        <end position="182"/>
    </location>
</feature>
<evidence type="ECO:0000256" key="2">
    <source>
        <dbReference type="ARBA" id="ARBA00007362"/>
    </source>
</evidence>
<dbReference type="SUPFAM" id="SSF103481">
    <property type="entry name" value="Multidrug resistance efflux transporter EmrE"/>
    <property type="match status" value="2"/>
</dbReference>
<feature type="domain" description="EamA" evidence="7">
    <location>
        <begin position="199"/>
        <end position="331"/>
    </location>
</feature>
<protein>
    <recommendedName>
        <fullName evidence="7">EamA domain-containing protein</fullName>
    </recommendedName>
</protein>
<dbReference type="EMBL" id="CAICSX020000001">
    <property type="protein sequence ID" value="CAD0213003.1"/>
    <property type="molecule type" value="Genomic_DNA"/>
</dbReference>
<evidence type="ECO:0000256" key="3">
    <source>
        <dbReference type="ARBA" id="ARBA00022692"/>
    </source>
</evidence>
<dbReference type="InterPro" id="IPR050638">
    <property type="entry name" value="AA-Vitamin_Transporters"/>
</dbReference>
<name>A0AAN2DDC9_RHIRH</name>
<proteinExistence type="inferred from homology"/>
<evidence type="ECO:0000256" key="5">
    <source>
        <dbReference type="ARBA" id="ARBA00023136"/>
    </source>
</evidence>
<evidence type="ECO:0000259" key="7">
    <source>
        <dbReference type="Pfam" id="PF00892"/>
    </source>
</evidence>